<dbReference type="EMBL" id="JAQAGZ010000007">
    <property type="protein sequence ID" value="MCZ8513132.1"/>
    <property type="molecule type" value="Genomic_DNA"/>
</dbReference>
<dbReference type="NCBIfam" id="TIGR02072">
    <property type="entry name" value="BioC"/>
    <property type="match status" value="1"/>
</dbReference>
<dbReference type="InterPro" id="IPR029063">
    <property type="entry name" value="SAM-dependent_MTases_sf"/>
</dbReference>
<evidence type="ECO:0000256" key="5">
    <source>
        <dbReference type="HAMAP-Rule" id="MF_00835"/>
    </source>
</evidence>
<dbReference type="GO" id="GO:0032259">
    <property type="term" value="P:methylation"/>
    <property type="evidence" value="ECO:0007669"/>
    <property type="project" value="UniProtKB-KW"/>
</dbReference>
<dbReference type="SUPFAM" id="SSF53335">
    <property type="entry name" value="S-adenosyl-L-methionine-dependent methyltransferases"/>
    <property type="match status" value="1"/>
</dbReference>
<keyword evidence="3 5" id="KW-0949">S-adenosyl-L-methionine</keyword>
<comment type="catalytic activity">
    <reaction evidence="5">
        <text>malonyl-[ACP] + S-adenosyl-L-methionine = malonyl-[ACP] methyl ester + S-adenosyl-L-homocysteine</text>
        <dbReference type="Rhea" id="RHEA:17105"/>
        <dbReference type="Rhea" id="RHEA-COMP:9623"/>
        <dbReference type="Rhea" id="RHEA-COMP:9954"/>
        <dbReference type="ChEBI" id="CHEBI:57856"/>
        <dbReference type="ChEBI" id="CHEBI:59789"/>
        <dbReference type="ChEBI" id="CHEBI:78449"/>
        <dbReference type="ChEBI" id="CHEBI:78845"/>
        <dbReference type="EC" id="2.1.1.197"/>
    </reaction>
</comment>
<evidence type="ECO:0000313" key="6">
    <source>
        <dbReference type="EMBL" id="MCZ8513132.1"/>
    </source>
</evidence>
<protein>
    <recommendedName>
        <fullName evidence="5">Malonyl-[acyl-carrier protein] O-methyltransferase</fullName>
        <shortName evidence="5">Malonyl-ACP O-methyltransferase</shortName>
        <ecNumber evidence="5">2.1.1.197</ecNumber>
    </recommendedName>
    <alternativeName>
        <fullName evidence="5">Biotin synthesis protein BioC</fullName>
    </alternativeName>
</protein>
<evidence type="ECO:0000256" key="4">
    <source>
        <dbReference type="ARBA" id="ARBA00022756"/>
    </source>
</evidence>
<keyword evidence="1 5" id="KW-0489">Methyltransferase</keyword>
<comment type="pathway">
    <text evidence="5">Cofactor biosynthesis; biotin biosynthesis.</text>
</comment>
<evidence type="ECO:0000256" key="1">
    <source>
        <dbReference type="ARBA" id="ARBA00022603"/>
    </source>
</evidence>
<keyword evidence="2 5" id="KW-0808">Transferase</keyword>
<dbReference type="InterPro" id="IPR011814">
    <property type="entry name" value="BioC"/>
</dbReference>
<keyword evidence="7" id="KW-1185">Reference proteome</keyword>
<dbReference type="Pfam" id="PF13489">
    <property type="entry name" value="Methyltransf_23"/>
    <property type="match status" value="1"/>
</dbReference>
<dbReference type="PANTHER" id="PTHR43861:SF1">
    <property type="entry name" value="TRANS-ACONITATE 2-METHYLTRANSFERASE"/>
    <property type="match status" value="1"/>
</dbReference>
<keyword evidence="4 5" id="KW-0093">Biotin biosynthesis</keyword>
<gene>
    <name evidence="5 6" type="primary">bioC</name>
    <name evidence="6" type="ORF">O9H85_11995</name>
</gene>
<dbReference type="PANTHER" id="PTHR43861">
    <property type="entry name" value="TRANS-ACONITATE 2-METHYLTRANSFERASE-RELATED"/>
    <property type="match status" value="1"/>
</dbReference>
<comment type="similarity">
    <text evidence="5">Belongs to the methyltransferase superfamily.</text>
</comment>
<evidence type="ECO:0000256" key="3">
    <source>
        <dbReference type="ARBA" id="ARBA00022691"/>
    </source>
</evidence>
<reference evidence="6 7" key="1">
    <citation type="submission" date="2022-12" db="EMBL/GenBank/DDBJ databases">
        <title>Draft genome sequence of Paenibacillus sp. dW9.</title>
        <authorList>
            <person name="Choi E.-W."/>
            <person name="Kim D.-U."/>
        </authorList>
    </citation>
    <scope>NUCLEOTIDE SEQUENCE [LARGE SCALE GENOMIC DNA]</scope>
    <source>
        <strain evidence="7">dW9</strain>
    </source>
</reference>
<sequence length="284" mass="31640">MVSRVQAIRNRFNRSAAGAYDTHAQVQRHMADWLADSMSSSGFLSGAEGLDVLEIGCGTGILTELLLERWPFLRIKAIDLSPAMLEAAERRLRLRAATEQANATVIHFLLADVEAWAASAPSASYDLIVSSACFQWLSYPQETLRQLCRILRPGGRLLFSTFGPDTFRELHESFDKAYYANGMKPQRHGLSFPAAIDWQAWLSEAGFSNVQGERKLQHHTYPSVRAFLHSIKAVGASTSEAAVDHGLGARHLFTAMFEQYERMFRVPEGGVQATYELFLLQGTL</sequence>
<evidence type="ECO:0000313" key="7">
    <source>
        <dbReference type="Proteomes" id="UP001527882"/>
    </source>
</evidence>
<dbReference type="Proteomes" id="UP001527882">
    <property type="component" value="Unassembled WGS sequence"/>
</dbReference>
<dbReference type="EC" id="2.1.1.197" evidence="5"/>
<dbReference type="Gene3D" id="3.40.50.150">
    <property type="entry name" value="Vaccinia Virus protein VP39"/>
    <property type="match status" value="1"/>
</dbReference>
<organism evidence="6 7">
    <name type="scientific">Paenibacillus gyeongsangnamensis</name>
    <dbReference type="NCBI Taxonomy" id="3388067"/>
    <lineage>
        <taxon>Bacteria</taxon>
        <taxon>Bacillati</taxon>
        <taxon>Bacillota</taxon>
        <taxon>Bacilli</taxon>
        <taxon>Bacillales</taxon>
        <taxon>Paenibacillaceae</taxon>
        <taxon>Paenibacillus</taxon>
    </lineage>
</organism>
<comment type="caution">
    <text evidence="6">The sequence shown here is derived from an EMBL/GenBank/DDBJ whole genome shotgun (WGS) entry which is preliminary data.</text>
</comment>
<proteinExistence type="inferred from homology"/>
<evidence type="ECO:0000256" key="2">
    <source>
        <dbReference type="ARBA" id="ARBA00022679"/>
    </source>
</evidence>
<dbReference type="RefSeq" id="WP_269881620.1">
    <property type="nucleotide sequence ID" value="NZ_JAQAGZ010000007.1"/>
</dbReference>
<dbReference type="CDD" id="cd02440">
    <property type="entry name" value="AdoMet_MTases"/>
    <property type="match status" value="1"/>
</dbReference>
<comment type="function">
    <text evidence="5">Converts the free carboxyl group of a malonyl-thioester to its methyl ester by transfer of a methyl group from S-adenosyl-L-methionine (SAM). It allows to synthesize pimeloyl-ACP via the fatty acid synthetic pathway.</text>
</comment>
<dbReference type="HAMAP" id="MF_00835">
    <property type="entry name" value="BioC"/>
    <property type="match status" value="1"/>
</dbReference>
<dbReference type="GO" id="GO:0102130">
    <property type="term" value="F:malonyl-CoA methyltransferase activity"/>
    <property type="evidence" value="ECO:0007669"/>
    <property type="project" value="UniProtKB-EC"/>
</dbReference>
<accession>A0ABT4Q8D2</accession>
<name>A0ABT4Q8D2_9BACL</name>